<dbReference type="Pfam" id="PF16389">
    <property type="entry name" value="DUF4998"/>
    <property type="match status" value="1"/>
</dbReference>
<gene>
    <name evidence="1" type="ORF">FAZ15_05685</name>
</gene>
<proteinExistence type="predicted"/>
<sequence>MRKNSISLIAGIFCAGVLFLISCTKQDHFYKDFVVDRNYIGKPDSIWVQPGEYRALVGWVTPTDSEAKDIIIRWSQTDSVVKAIDHNVAEQSVIIDNLEERDYIFNAYTTDRKGNRSLLMELSIPVYGDVYRATLKERELSHSVFFPSDSIALVWNGKGLLETLYGSEIEYTDHAGVKQKVVSESTSTIGALHGVDPDEPITIRTTYRPHPNALDYFYLEPEVVDLNAIKRTSLTFSSVSYTDAIYVDFKYARGFLIGDVPRRVGKDIDMAYALGAGSRGNLFTIDGDGFAVFASAWQSQIAQWPIRNVGKFKRLPSNAESVALYESLDEMDREQMAAAYNNSTVAESNRLFGTIAANTILKPNDVALLWSADRDLYIAIKVTGTPPPVSGALGDFSIEFKVSKP</sequence>
<organism evidence="1 2">
    <name type="scientific">Sphingobacterium olei</name>
    <dbReference type="NCBI Taxonomy" id="2571155"/>
    <lineage>
        <taxon>Bacteria</taxon>
        <taxon>Pseudomonadati</taxon>
        <taxon>Bacteroidota</taxon>
        <taxon>Sphingobacteriia</taxon>
        <taxon>Sphingobacteriales</taxon>
        <taxon>Sphingobacteriaceae</taxon>
        <taxon>Sphingobacterium</taxon>
    </lineage>
</organism>
<dbReference type="Proteomes" id="UP000306808">
    <property type="component" value="Unassembled WGS sequence"/>
</dbReference>
<dbReference type="RefSeq" id="WP_136900348.1">
    <property type="nucleotide sequence ID" value="NZ_SUME01000002.1"/>
</dbReference>
<dbReference type="AlphaFoldDB" id="A0A4U0P3X6"/>
<dbReference type="PROSITE" id="PS51257">
    <property type="entry name" value="PROKAR_LIPOPROTEIN"/>
    <property type="match status" value="1"/>
</dbReference>
<name>A0A4U0P3X6_9SPHI</name>
<protein>
    <submittedName>
        <fullName evidence="1">Uncharacterized protein</fullName>
    </submittedName>
</protein>
<dbReference type="OrthoDB" id="1043438at2"/>
<reference evidence="1 2" key="1">
    <citation type="submission" date="2019-04" db="EMBL/GenBank/DDBJ databases">
        <title>Sphingobacterium olei sp. nov., isolated from oil-contaminated soil.</title>
        <authorList>
            <person name="Liu B."/>
        </authorList>
    </citation>
    <scope>NUCLEOTIDE SEQUENCE [LARGE SCALE GENOMIC DNA]</scope>
    <source>
        <strain evidence="1 2">HAL-9</strain>
    </source>
</reference>
<keyword evidence="2" id="KW-1185">Reference proteome</keyword>
<comment type="caution">
    <text evidence="1">The sequence shown here is derived from an EMBL/GenBank/DDBJ whole genome shotgun (WGS) entry which is preliminary data.</text>
</comment>
<accession>A0A4U0P3X6</accession>
<dbReference type="EMBL" id="SUME01000002">
    <property type="protein sequence ID" value="TJZ62003.1"/>
    <property type="molecule type" value="Genomic_DNA"/>
</dbReference>
<evidence type="ECO:0000313" key="1">
    <source>
        <dbReference type="EMBL" id="TJZ62003.1"/>
    </source>
</evidence>
<evidence type="ECO:0000313" key="2">
    <source>
        <dbReference type="Proteomes" id="UP000306808"/>
    </source>
</evidence>